<dbReference type="STRING" id="633807.BW732_09205"/>
<dbReference type="OrthoDB" id="9812484at2"/>
<evidence type="ECO:0000313" key="2">
    <source>
        <dbReference type="EMBL" id="AQP54386.1"/>
    </source>
</evidence>
<evidence type="ECO:0000256" key="1">
    <source>
        <dbReference type="ARBA" id="ARBA00023125"/>
    </source>
</evidence>
<dbReference type="SUPFAM" id="SSF46689">
    <property type="entry name" value="Homeodomain-like"/>
    <property type="match status" value="1"/>
</dbReference>
<dbReference type="Gene3D" id="1.10.357.10">
    <property type="entry name" value="Tetracycline Repressor, domain 2"/>
    <property type="match status" value="1"/>
</dbReference>
<dbReference type="Proteomes" id="UP000188246">
    <property type="component" value="Chromosome"/>
</dbReference>
<dbReference type="AlphaFoldDB" id="A0A1Q2D7J0"/>
<dbReference type="PANTHER" id="PTHR43479">
    <property type="entry name" value="ACREF/ENVCD OPERON REPRESSOR-RELATED"/>
    <property type="match status" value="1"/>
</dbReference>
<dbReference type="PRINTS" id="PR00455">
    <property type="entry name" value="HTHTETR"/>
</dbReference>
<evidence type="ECO:0000313" key="3">
    <source>
        <dbReference type="Proteomes" id="UP000188246"/>
    </source>
</evidence>
<reference evidence="2 3" key="1">
    <citation type="journal article" date="2010" name="Int. J. Syst. Evol. Microbiol.">
        <title>Vagococcus penaei sp. nov., isolated from spoilage microbiota of cooked shrimp (Penaeus vannamei).</title>
        <authorList>
            <person name="Jaffres E."/>
            <person name="Prevost H."/>
            <person name="Rossero A."/>
            <person name="Joffraud J.J."/>
            <person name="Dousset X."/>
        </authorList>
    </citation>
    <scope>NUCLEOTIDE SEQUENCE [LARGE SCALE GENOMIC DNA]</scope>
    <source>
        <strain evidence="2 3">CD276</strain>
    </source>
</reference>
<dbReference type="RefSeq" id="WP_077276463.1">
    <property type="nucleotide sequence ID" value="NZ_CP019609.1"/>
</dbReference>
<dbReference type="Pfam" id="PF00440">
    <property type="entry name" value="TetR_N"/>
    <property type="match status" value="1"/>
</dbReference>
<dbReference type="InterPro" id="IPR050624">
    <property type="entry name" value="HTH-type_Tx_Regulator"/>
</dbReference>
<organism evidence="2 3">
    <name type="scientific">Vagococcus penaei</name>
    <dbReference type="NCBI Taxonomy" id="633807"/>
    <lineage>
        <taxon>Bacteria</taxon>
        <taxon>Bacillati</taxon>
        <taxon>Bacillota</taxon>
        <taxon>Bacilli</taxon>
        <taxon>Lactobacillales</taxon>
        <taxon>Enterococcaceae</taxon>
        <taxon>Vagococcus</taxon>
    </lineage>
</organism>
<dbReference type="PANTHER" id="PTHR43479:SF11">
    <property type="entry name" value="ACREF_ENVCD OPERON REPRESSOR-RELATED"/>
    <property type="match status" value="1"/>
</dbReference>
<dbReference type="Pfam" id="PF17924">
    <property type="entry name" value="TetR_C_19"/>
    <property type="match status" value="1"/>
</dbReference>
<name>A0A1Q2D7J0_9ENTE</name>
<dbReference type="InterPro" id="IPR009057">
    <property type="entry name" value="Homeodomain-like_sf"/>
</dbReference>
<gene>
    <name evidence="2" type="ORF">BW732_09205</name>
</gene>
<sequence length="212" mass="25049">MPTKTFFRLDQEKQDKIVAAAKKEFSDASFHEAAISNIVKESGISRGSFYQYFTDKEDLFYYCLDLIKEESEMYYLKLLEMNQRDFFATNIAFFNYLSEVVLTGNQADLYKNIFLYMNYKSSHKIFDNHQQSYHKKKLSYETLFASINSDQLTIDTVTDFELLFKVIVSMIFMSINDAYRQKSCDTTFDIKKIQAQFAKKMTWIQLGIVERN</sequence>
<accession>A0A1Q2D7J0</accession>
<keyword evidence="3" id="KW-1185">Reference proteome</keyword>
<dbReference type="PROSITE" id="PS50977">
    <property type="entry name" value="HTH_TETR_2"/>
    <property type="match status" value="1"/>
</dbReference>
<dbReference type="EMBL" id="CP019609">
    <property type="protein sequence ID" value="AQP54386.1"/>
    <property type="molecule type" value="Genomic_DNA"/>
</dbReference>
<keyword evidence="1" id="KW-0238">DNA-binding</keyword>
<protein>
    <submittedName>
        <fullName evidence="2">Uncharacterized protein</fullName>
    </submittedName>
</protein>
<dbReference type="KEGG" id="vpi:BW732_09205"/>
<dbReference type="InterPro" id="IPR001647">
    <property type="entry name" value="HTH_TetR"/>
</dbReference>
<dbReference type="GO" id="GO:0003677">
    <property type="term" value="F:DNA binding"/>
    <property type="evidence" value="ECO:0007669"/>
    <property type="project" value="UniProtKB-UniRule"/>
</dbReference>
<proteinExistence type="predicted"/>